<accession>A0A158G4T7</accession>
<keyword evidence="1" id="KW-0560">Oxidoreductase</keyword>
<evidence type="ECO:0000313" key="5">
    <source>
        <dbReference type="Proteomes" id="UP000054770"/>
    </source>
</evidence>
<dbReference type="InterPro" id="IPR050268">
    <property type="entry name" value="NADH-dep_flavin_reductase"/>
</dbReference>
<evidence type="ECO:0000256" key="2">
    <source>
        <dbReference type="SAM" id="Phobius"/>
    </source>
</evidence>
<dbReference type="Proteomes" id="UP000054770">
    <property type="component" value="Unassembled WGS sequence"/>
</dbReference>
<keyword evidence="5" id="KW-1185">Reference proteome</keyword>
<dbReference type="PANTHER" id="PTHR30466:SF1">
    <property type="entry name" value="FMN REDUCTASE (NADH) RUTF"/>
    <property type="match status" value="1"/>
</dbReference>
<gene>
    <name evidence="4" type="ORF">AWB68_01238</name>
</gene>
<dbReference type="GO" id="GO:0010181">
    <property type="term" value="F:FMN binding"/>
    <property type="evidence" value="ECO:0007669"/>
    <property type="project" value="InterPro"/>
</dbReference>
<evidence type="ECO:0000259" key="3">
    <source>
        <dbReference type="SMART" id="SM00903"/>
    </source>
</evidence>
<dbReference type="SMART" id="SM00903">
    <property type="entry name" value="Flavin_Reduct"/>
    <property type="match status" value="1"/>
</dbReference>
<dbReference type="InterPro" id="IPR012349">
    <property type="entry name" value="Split_barrel_FMN-bd"/>
</dbReference>
<keyword evidence="2" id="KW-0472">Membrane</keyword>
<dbReference type="GO" id="GO:0006208">
    <property type="term" value="P:pyrimidine nucleobase catabolic process"/>
    <property type="evidence" value="ECO:0007669"/>
    <property type="project" value="TreeGrafter"/>
</dbReference>
<dbReference type="Gene3D" id="2.30.110.10">
    <property type="entry name" value="Electron Transport, Fmn-binding Protein, Chain A"/>
    <property type="match status" value="1"/>
</dbReference>
<dbReference type="Pfam" id="PF01613">
    <property type="entry name" value="Flavin_Reduct"/>
    <property type="match status" value="1"/>
</dbReference>
<dbReference type="AlphaFoldDB" id="A0A158G4T7"/>
<feature type="domain" description="Flavin reductase like" evidence="3">
    <location>
        <begin position="26"/>
        <end position="167"/>
    </location>
</feature>
<dbReference type="EMBL" id="FCON02000009">
    <property type="protein sequence ID" value="SAL26649.1"/>
    <property type="molecule type" value="Genomic_DNA"/>
</dbReference>
<comment type="caution">
    <text evidence="4">The sequence shown here is derived from an EMBL/GenBank/DDBJ whole genome shotgun (WGS) entry which is preliminary data.</text>
</comment>
<name>A0A158G4T7_9BURK</name>
<evidence type="ECO:0000313" key="4">
    <source>
        <dbReference type="EMBL" id="SAL26649.1"/>
    </source>
</evidence>
<keyword evidence="2" id="KW-1133">Transmembrane helix</keyword>
<dbReference type="GO" id="GO:0042602">
    <property type="term" value="F:riboflavin reductase (NADPH) activity"/>
    <property type="evidence" value="ECO:0007669"/>
    <property type="project" value="TreeGrafter"/>
</dbReference>
<evidence type="ECO:0000256" key="1">
    <source>
        <dbReference type="ARBA" id="ARBA00023002"/>
    </source>
</evidence>
<dbReference type="InterPro" id="IPR002563">
    <property type="entry name" value="Flavin_Rdtase-like_dom"/>
</dbReference>
<protein>
    <submittedName>
        <fullName evidence="4">Flavin reductase domain-containing protein</fullName>
    </submittedName>
</protein>
<feature type="transmembrane region" description="Helical" evidence="2">
    <location>
        <begin position="21"/>
        <end position="40"/>
    </location>
</feature>
<reference evidence="4" key="1">
    <citation type="submission" date="2016-01" db="EMBL/GenBank/DDBJ databases">
        <authorList>
            <person name="Peeters C."/>
        </authorList>
    </citation>
    <scope>NUCLEOTIDE SEQUENCE [LARGE SCALE GENOMIC DNA]</scope>
    <source>
        <strain evidence="4">LMG 22940</strain>
    </source>
</reference>
<keyword evidence="2" id="KW-0812">Transmembrane</keyword>
<dbReference type="PANTHER" id="PTHR30466">
    <property type="entry name" value="FLAVIN REDUCTASE"/>
    <property type="match status" value="1"/>
</dbReference>
<dbReference type="SUPFAM" id="SSF50475">
    <property type="entry name" value="FMN-binding split barrel"/>
    <property type="match status" value="1"/>
</dbReference>
<sequence length="184" mass="20241">MILIMEDTVISKDKKLHDGKTLRACMGLFATGVTVVTYLADGVPTGMTANAFMSVSLDPPLVLVSVRANSRFNNWVRPGVRYGINFLTESQRPLSMHFGGSPDDGLEVPFADEGGTPILDGSLAQIVLRTVDVHPAGDHYLFIGEVEYVRFGENERPLVFYSGKYRQILTHLPLVWANGSVEGW</sequence>
<organism evidence="4 5">
    <name type="scientific">Caballeronia choica</name>
    <dbReference type="NCBI Taxonomy" id="326476"/>
    <lineage>
        <taxon>Bacteria</taxon>
        <taxon>Pseudomonadati</taxon>
        <taxon>Pseudomonadota</taxon>
        <taxon>Betaproteobacteria</taxon>
        <taxon>Burkholderiales</taxon>
        <taxon>Burkholderiaceae</taxon>
        <taxon>Caballeronia</taxon>
    </lineage>
</organism>
<proteinExistence type="predicted"/>